<evidence type="ECO:0000313" key="2">
    <source>
        <dbReference type="Proteomes" id="UP001186974"/>
    </source>
</evidence>
<feature type="non-terminal residue" evidence="1">
    <location>
        <position position="310"/>
    </location>
</feature>
<comment type="caution">
    <text evidence="1">The sequence shown here is derived from an EMBL/GenBank/DDBJ whole genome shotgun (WGS) entry which is preliminary data.</text>
</comment>
<organism evidence="1 2">
    <name type="scientific">Coniosporium uncinatum</name>
    <dbReference type="NCBI Taxonomy" id="93489"/>
    <lineage>
        <taxon>Eukaryota</taxon>
        <taxon>Fungi</taxon>
        <taxon>Dikarya</taxon>
        <taxon>Ascomycota</taxon>
        <taxon>Pezizomycotina</taxon>
        <taxon>Dothideomycetes</taxon>
        <taxon>Dothideomycetes incertae sedis</taxon>
        <taxon>Coniosporium</taxon>
    </lineage>
</organism>
<gene>
    <name evidence="1" type="ORF">LTS18_002026</name>
</gene>
<reference evidence="1" key="1">
    <citation type="submission" date="2024-09" db="EMBL/GenBank/DDBJ databases">
        <title>Black Yeasts Isolated from many extreme environments.</title>
        <authorList>
            <person name="Coleine C."/>
            <person name="Stajich J.E."/>
            <person name="Selbmann L."/>
        </authorList>
    </citation>
    <scope>NUCLEOTIDE SEQUENCE</scope>
    <source>
        <strain evidence="1">CCFEE 5737</strain>
    </source>
</reference>
<dbReference type="EMBL" id="JAWDJW010006012">
    <property type="protein sequence ID" value="KAK3066104.1"/>
    <property type="molecule type" value="Genomic_DNA"/>
</dbReference>
<dbReference type="Proteomes" id="UP001186974">
    <property type="component" value="Unassembled WGS sequence"/>
</dbReference>
<evidence type="ECO:0000313" key="1">
    <source>
        <dbReference type="EMBL" id="KAK3066104.1"/>
    </source>
</evidence>
<sequence length="310" mass="35668">MECYERIARFHIVSLHQCALDQLPYPEYSAQQDKEQLDKTLLTLLQFYDDNRTRYRSPNEAEFRAYCIIFEIRSPGPNIESKLSGWPQEVIKDKRIKNALKLYACASNAVEPKGPLRPASVHWSARENWEAFWKTVDSYEISYLMACAAEINFEAVRRGVLSSLWTAFRQSNRINDDWTLEELVGVLGFDEEEQVKSYCESFGFKFGQRAADGKAFLDLNSVAPARKLPEPAVRPSQVMNHSIVEAKRQGRTIPSVITGMSVREARRAGQIEEYDEVEQDQVDGQPQKEESLFVTGHSDDEEEDQRKEKN</sequence>
<protein>
    <submittedName>
        <fullName evidence="1">Uncharacterized protein</fullName>
    </submittedName>
</protein>
<name>A0ACC3DEH7_9PEZI</name>
<accession>A0ACC3DEH7</accession>
<proteinExistence type="predicted"/>
<keyword evidence="2" id="KW-1185">Reference proteome</keyword>